<evidence type="ECO:0000313" key="2">
    <source>
        <dbReference type="EMBL" id="OPJ69105.1"/>
    </source>
</evidence>
<sequence length="220" mass="24772">MSCSCWSVGVRSGDSTQVNLLWIKKKVLELHVRKGKQRAADRFQQLETEVSVNKERRKWLSSVQSPFYFKQAQIESIKASIDERDSSETKLRKQLRTQYSFLSSIFIALSICNTFKQEAGHKKLRMLLESEWSGLVFLVLCNGANMSVFPDLGRNHRPRGANGAVSCAPAPQHRDASPAKMMKALTMKTTATKNLQSQQTGRAEACEMGNKKTGRRNMTA</sequence>
<dbReference type="EMBL" id="LSYS01008398">
    <property type="protein sequence ID" value="OPJ69105.1"/>
    <property type="molecule type" value="Genomic_DNA"/>
</dbReference>
<evidence type="ECO:0000313" key="3">
    <source>
        <dbReference type="Proteomes" id="UP000190648"/>
    </source>
</evidence>
<reference evidence="2 3" key="1">
    <citation type="submission" date="2016-02" db="EMBL/GenBank/DDBJ databases">
        <title>Band-tailed pigeon sequencing and assembly.</title>
        <authorList>
            <person name="Soares A.E."/>
            <person name="Novak B.J."/>
            <person name="Rice E.S."/>
            <person name="O'Connell B."/>
            <person name="Chang D."/>
            <person name="Weber S."/>
            <person name="Shapiro B."/>
        </authorList>
    </citation>
    <scope>NUCLEOTIDE SEQUENCE [LARGE SCALE GENOMIC DNA]</scope>
    <source>
        <strain evidence="2">BTP2013</strain>
        <tissue evidence="2">Blood</tissue>
    </source>
</reference>
<keyword evidence="3" id="KW-1185">Reference proteome</keyword>
<gene>
    <name evidence="2" type="ORF">AV530_013129</name>
</gene>
<comment type="caution">
    <text evidence="2">The sequence shown here is derived from an EMBL/GenBank/DDBJ whole genome shotgun (WGS) entry which is preliminary data.</text>
</comment>
<accession>A0A1V4JAQ9</accession>
<protein>
    <submittedName>
        <fullName evidence="2">Uncharacterized protein</fullName>
    </submittedName>
</protein>
<feature type="region of interest" description="Disordered" evidence="1">
    <location>
        <begin position="193"/>
        <end position="220"/>
    </location>
</feature>
<organism evidence="2 3">
    <name type="scientific">Patagioenas fasciata monilis</name>
    <dbReference type="NCBI Taxonomy" id="372326"/>
    <lineage>
        <taxon>Eukaryota</taxon>
        <taxon>Metazoa</taxon>
        <taxon>Chordata</taxon>
        <taxon>Craniata</taxon>
        <taxon>Vertebrata</taxon>
        <taxon>Euteleostomi</taxon>
        <taxon>Archelosauria</taxon>
        <taxon>Archosauria</taxon>
        <taxon>Dinosauria</taxon>
        <taxon>Saurischia</taxon>
        <taxon>Theropoda</taxon>
        <taxon>Coelurosauria</taxon>
        <taxon>Aves</taxon>
        <taxon>Neognathae</taxon>
        <taxon>Neoaves</taxon>
        <taxon>Columbimorphae</taxon>
        <taxon>Columbiformes</taxon>
        <taxon>Columbidae</taxon>
        <taxon>Patagioenas</taxon>
    </lineage>
</organism>
<dbReference type="Proteomes" id="UP000190648">
    <property type="component" value="Unassembled WGS sequence"/>
</dbReference>
<proteinExistence type="predicted"/>
<dbReference type="AlphaFoldDB" id="A0A1V4JAQ9"/>
<name>A0A1V4JAQ9_PATFA</name>
<evidence type="ECO:0000256" key="1">
    <source>
        <dbReference type="SAM" id="MobiDB-lite"/>
    </source>
</evidence>